<dbReference type="SUPFAM" id="SSF53383">
    <property type="entry name" value="PLP-dependent transferases"/>
    <property type="match status" value="1"/>
</dbReference>
<dbReference type="PANTHER" id="PTHR43510:SF1">
    <property type="entry name" value="AMINOTRANSFERASE FUNCTION, HYPOTHETICAL (EUROFUNG)"/>
    <property type="match status" value="1"/>
</dbReference>
<dbReference type="InterPro" id="IPR004838">
    <property type="entry name" value="NHTrfase_class1_PyrdxlP-BS"/>
</dbReference>
<accession>G7VCC0</accession>
<dbReference type="Pfam" id="PF00155">
    <property type="entry name" value="Aminotran_1_2"/>
    <property type="match status" value="1"/>
</dbReference>
<dbReference type="AlphaFoldDB" id="G7VCC0"/>
<dbReference type="GO" id="GO:0008483">
    <property type="term" value="F:transaminase activity"/>
    <property type="evidence" value="ECO:0007669"/>
    <property type="project" value="UniProtKB-KW"/>
</dbReference>
<dbReference type="PROSITE" id="PS00105">
    <property type="entry name" value="AA_TRANSFER_CLASS_1"/>
    <property type="match status" value="1"/>
</dbReference>
<comment type="similarity">
    <text evidence="1">Belongs to the class-I pyridoxal-phosphate-dependent aminotransferase family.</text>
</comment>
<evidence type="ECO:0000256" key="1">
    <source>
        <dbReference type="RuleBase" id="RU000481"/>
    </source>
</evidence>
<organism evidence="3 4">
    <name type="scientific">Pyrobaculum ferrireducens</name>
    <dbReference type="NCBI Taxonomy" id="1104324"/>
    <lineage>
        <taxon>Archaea</taxon>
        <taxon>Thermoproteota</taxon>
        <taxon>Thermoprotei</taxon>
        <taxon>Thermoproteales</taxon>
        <taxon>Thermoproteaceae</taxon>
        <taxon>Pyrobaculum</taxon>
    </lineage>
</organism>
<evidence type="ECO:0000313" key="3">
    <source>
        <dbReference type="EMBL" id="AET32540.1"/>
    </source>
</evidence>
<dbReference type="GeneID" id="11595361"/>
<dbReference type="GO" id="GO:0030170">
    <property type="term" value="F:pyridoxal phosphate binding"/>
    <property type="evidence" value="ECO:0007669"/>
    <property type="project" value="InterPro"/>
</dbReference>
<keyword evidence="4" id="KW-1185">Reference proteome</keyword>
<comment type="cofactor">
    <cofactor evidence="1">
        <name>pyridoxal 5'-phosphate</name>
        <dbReference type="ChEBI" id="CHEBI:597326"/>
    </cofactor>
</comment>
<dbReference type="Gene3D" id="3.90.1150.10">
    <property type="entry name" value="Aspartate Aminotransferase, domain 1"/>
    <property type="match status" value="1"/>
</dbReference>
<keyword evidence="1 3" id="KW-0032">Aminotransferase</keyword>
<dbReference type="InterPro" id="IPR004839">
    <property type="entry name" value="Aminotransferase_I/II_large"/>
</dbReference>
<dbReference type="KEGG" id="pyr:P186_1108"/>
<dbReference type="Proteomes" id="UP000005867">
    <property type="component" value="Chromosome"/>
</dbReference>
<dbReference type="OrthoDB" id="33635at2157"/>
<evidence type="ECO:0000259" key="2">
    <source>
        <dbReference type="Pfam" id="PF00155"/>
    </source>
</evidence>
<dbReference type="EMBL" id="CP003098">
    <property type="protein sequence ID" value="AET32540.1"/>
    <property type="molecule type" value="Genomic_DNA"/>
</dbReference>
<dbReference type="InterPro" id="IPR015421">
    <property type="entry name" value="PyrdxlP-dep_Trfase_major"/>
</dbReference>
<dbReference type="PANTHER" id="PTHR43510">
    <property type="entry name" value="AMINOTRANSFERASE FUNCTION, HYPOTHETICAL (EUROFUNG)"/>
    <property type="match status" value="1"/>
</dbReference>
<name>G7VCC0_9CREN</name>
<dbReference type="eggNOG" id="arCOG04333">
    <property type="taxonomic scope" value="Archaea"/>
</dbReference>
<dbReference type="HOGENOM" id="CLU_017584_4_4_2"/>
<evidence type="ECO:0000313" key="4">
    <source>
        <dbReference type="Proteomes" id="UP000005867"/>
    </source>
</evidence>
<feature type="domain" description="Aminotransferase class I/classII large" evidence="2">
    <location>
        <begin position="49"/>
        <end position="351"/>
    </location>
</feature>
<dbReference type="BioCyc" id="PSP1104324:GJSN-1079-MONOMER"/>
<gene>
    <name evidence="3" type="ORF">P186_1108</name>
</gene>
<dbReference type="RefSeq" id="WP_014288368.1">
    <property type="nucleotide sequence ID" value="NC_016645.1"/>
</dbReference>
<reference evidence="3 4" key="1">
    <citation type="journal article" date="2012" name="J. Bacteriol.">
        <title>Complete genome sequence of strain 1860, a crenarchaeon of the genus pyrobaculum able to grow with various electron acceptors.</title>
        <authorList>
            <person name="Mardanov A.V."/>
            <person name="Gumerov V.M."/>
            <person name="Slobodkina G.B."/>
            <person name="Beletsky A.V."/>
            <person name="Bonch-Osmolovskaya E.A."/>
            <person name="Ravin N.V."/>
            <person name="Skryabin K.G."/>
        </authorList>
    </citation>
    <scope>NUCLEOTIDE SEQUENCE [LARGE SCALE GENOMIC DNA]</scope>
    <source>
        <strain evidence="3 4">1860</strain>
    </source>
</reference>
<dbReference type="EC" id="2.6.1.-" evidence="1"/>
<keyword evidence="1 3" id="KW-0808">Transferase</keyword>
<proteinExistence type="inferred from homology"/>
<dbReference type="STRING" id="1104324.P186_1108"/>
<sequence length="364" mass="40604">MIFPEFCLERWQSLRDWRARYNLSESGVEPLTLRELIEVVGFPERVELGYGMTKGLPELRSVIAGIHGVDAEEVMVTAGGAEANFVSTAALMGPGDVAVVVMPTYMQIPGVLRALGARVEKVWIKYGSGLDVEALKEKVRRGVRAVFVTNPNNPTGYYLSEEERRALLDLARDAGAYLVVDEVYRGLEHEGAESPTFAGRYERAVVTGSLSKVYGLAGLRIGWVVGPREVVDKAWSVKDYTTISPPVLDQRVAVGVLEKRDFFVRRAREIVRRNFAIFQSYVAGRSYVKWWNTKSAAFAYIYVGGGTMKLAEEIFDEIGVLVNPGECFEMPGYLRVGLGWADEKKLREALDLFFTALDKLVGRR</sequence>
<dbReference type="CDD" id="cd00609">
    <property type="entry name" value="AAT_like"/>
    <property type="match status" value="1"/>
</dbReference>
<dbReference type="Gene3D" id="3.40.640.10">
    <property type="entry name" value="Type I PLP-dependent aspartate aminotransferase-like (Major domain)"/>
    <property type="match status" value="1"/>
</dbReference>
<protein>
    <recommendedName>
        <fullName evidence="1">Aminotransferase</fullName>
        <ecNumber evidence="1">2.6.1.-</ecNumber>
    </recommendedName>
</protein>
<dbReference type="InterPro" id="IPR015422">
    <property type="entry name" value="PyrdxlP-dep_Trfase_small"/>
</dbReference>
<dbReference type="InterPro" id="IPR015424">
    <property type="entry name" value="PyrdxlP-dep_Trfase"/>
</dbReference>